<dbReference type="Gene3D" id="3.60.40.10">
    <property type="entry name" value="PPM-type phosphatase domain"/>
    <property type="match status" value="1"/>
</dbReference>
<dbReference type="PANTHER" id="PTHR35801:SF1">
    <property type="entry name" value="PHOSPHOSERINE PHOSPHATASE RSBX"/>
    <property type="match status" value="1"/>
</dbReference>
<dbReference type="Pfam" id="PF13581">
    <property type="entry name" value="HATPase_c_2"/>
    <property type="match status" value="1"/>
</dbReference>
<accession>A0A951PMA2</accession>
<dbReference type="Proteomes" id="UP000753908">
    <property type="component" value="Unassembled WGS sequence"/>
</dbReference>
<evidence type="ECO:0000313" key="2">
    <source>
        <dbReference type="EMBL" id="MBW4545771.1"/>
    </source>
</evidence>
<dbReference type="AlphaFoldDB" id="A0A951PMA2"/>
<evidence type="ECO:0000259" key="1">
    <source>
        <dbReference type="SMART" id="SM00331"/>
    </source>
</evidence>
<proteinExistence type="predicted"/>
<dbReference type="SUPFAM" id="SSF55874">
    <property type="entry name" value="ATPase domain of HSP90 chaperone/DNA topoisomerase II/histidine kinase"/>
    <property type="match status" value="1"/>
</dbReference>
<dbReference type="Gene3D" id="3.30.565.10">
    <property type="entry name" value="Histidine kinase-like ATPase, C-terminal domain"/>
    <property type="match status" value="1"/>
</dbReference>
<dbReference type="InterPro" id="IPR003594">
    <property type="entry name" value="HATPase_dom"/>
</dbReference>
<dbReference type="SMART" id="SM00331">
    <property type="entry name" value="PP2C_SIG"/>
    <property type="match status" value="1"/>
</dbReference>
<dbReference type="CDD" id="cd16934">
    <property type="entry name" value="HATPase_RsbT-like"/>
    <property type="match status" value="1"/>
</dbReference>
<organism evidence="2 3">
    <name type="scientific">Symplocastrum torsivum CPER-KK1</name>
    <dbReference type="NCBI Taxonomy" id="450513"/>
    <lineage>
        <taxon>Bacteria</taxon>
        <taxon>Bacillati</taxon>
        <taxon>Cyanobacteriota</taxon>
        <taxon>Cyanophyceae</taxon>
        <taxon>Oscillatoriophycideae</taxon>
        <taxon>Oscillatoriales</taxon>
        <taxon>Microcoleaceae</taxon>
        <taxon>Symplocastrum</taxon>
    </lineage>
</organism>
<name>A0A951PMA2_9CYAN</name>
<dbReference type="EMBL" id="JAHHIF010000018">
    <property type="protein sequence ID" value="MBW4545771.1"/>
    <property type="molecule type" value="Genomic_DNA"/>
</dbReference>
<feature type="domain" description="PPM-type phosphatase" evidence="1">
    <location>
        <begin position="146"/>
        <end position="333"/>
    </location>
</feature>
<reference evidence="2" key="2">
    <citation type="journal article" date="2022" name="Microbiol. Resour. Announc.">
        <title>Metagenome Sequencing to Explore Phylogenomics of Terrestrial Cyanobacteria.</title>
        <authorList>
            <person name="Ward R.D."/>
            <person name="Stajich J.E."/>
            <person name="Johansen J.R."/>
            <person name="Huntemann M."/>
            <person name="Clum A."/>
            <person name="Foster B."/>
            <person name="Foster B."/>
            <person name="Roux S."/>
            <person name="Palaniappan K."/>
            <person name="Varghese N."/>
            <person name="Mukherjee S."/>
            <person name="Reddy T.B.K."/>
            <person name="Daum C."/>
            <person name="Copeland A."/>
            <person name="Chen I.A."/>
            <person name="Ivanova N.N."/>
            <person name="Kyrpides N.C."/>
            <person name="Shapiro N."/>
            <person name="Eloe-Fadrosh E.A."/>
            <person name="Pietrasiak N."/>
        </authorList>
    </citation>
    <scope>NUCLEOTIDE SEQUENCE</scope>
    <source>
        <strain evidence="2">CPER-KK1</strain>
    </source>
</reference>
<comment type="caution">
    <text evidence="2">The sequence shown here is derived from an EMBL/GenBank/DDBJ whole genome shotgun (WGS) entry which is preliminary data.</text>
</comment>
<reference evidence="2" key="1">
    <citation type="submission" date="2021-05" db="EMBL/GenBank/DDBJ databases">
        <authorList>
            <person name="Pietrasiak N."/>
            <person name="Ward R."/>
            <person name="Stajich J.E."/>
            <person name="Kurbessoian T."/>
        </authorList>
    </citation>
    <scope>NUCLEOTIDE SEQUENCE</scope>
    <source>
        <strain evidence="2">CPER-KK1</strain>
    </source>
</reference>
<evidence type="ECO:0000313" key="3">
    <source>
        <dbReference type="Proteomes" id="UP000753908"/>
    </source>
</evidence>
<sequence>MTEPVALPILESSQAGEARRMAIALASRLGFNETERGKVGIVVTEVANNLVRHATDGKLLLQPLTRDKSEGIEILALDKGPGISNINECLRDGFSTAGTPGTGLGAISRLSAFFDLYSLPNGGTALLSHLWANGLPAKSQDNYLESGVVCLPKTGEDVSGDAWAIDQDSGRYLLLVADGLGHGSQAALASREAVRVFRENLGKSPKEIVEVAHAALRSTRGAALAIAEVDFERLIVRFAGVGNISGTILSPEKNNNLVSYNGTVGHEVRKIQEFVYPWTKGGLLVMHSDGLGTQWRLDRYAGLVTRHPSLIAGVLYRDFNRGRDDVTVLVAREGEIGG</sequence>
<protein>
    <submittedName>
        <fullName evidence="2">SpoIIE family protein phosphatase</fullName>
    </submittedName>
</protein>
<dbReference type="PANTHER" id="PTHR35801">
    <property type="entry name" value="PHOSPHOSERINE PHOSPHATASE RSBX"/>
    <property type="match status" value="1"/>
</dbReference>
<dbReference type="InterPro" id="IPR036457">
    <property type="entry name" value="PPM-type-like_dom_sf"/>
</dbReference>
<dbReference type="InterPro" id="IPR039248">
    <property type="entry name" value="Ptase_RsbX"/>
</dbReference>
<dbReference type="InterPro" id="IPR001932">
    <property type="entry name" value="PPM-type_phosphatase-like_dom"/>
</dbReference>
<gene>
    <name evidence="2" type="ORF">KME25_15170</name>
</gene>
<dbReference type="InterPro" id="IPR036890">
    <property type="entry name" value="HATPase_C_sf"/>
</dbReference>
<dbReference type="SUPFAM" id="SSF81606">
    <property type="entry name" value="PP2C-like"/>
    <property type="match status" value="1"/>
</dbReference>
<dbReference type="Pfam" id="PF07228">
    <property type="entry name" value="SpoIIE"/>
    <property type="match status" value="1"/>
</dbReference>